<dbReference type="AlphaFoldDB" id="A0A0G4I065"/>
<sequence>MGDAIPTMVWAEADDTLLSAFRKEMGIGYGEWTVQHTLHATLPLIQGGLGIPRYSLLQTSAIVGCFASCLADVLKRLLEQGYGNNAEKIWQKVSRQAWARQAETAFSRLKNDGKAVEAAPGGAVEIRFVPLVFETFGRPGKETVRFVKEMLRQSSERLGEGVDQAARLSQRVADQWWKTISVAVQRAASSTVLASVQASHGARGFKVTEILLGREYSAYVGLADRTNGGE</sequence>
<dbReference type="PhylomeDB" id="A0A0G4I065"/>
<dbReference type="EMBL" id="CDMZ01004601">
    <property type="protein sequence ID" value="CEM50239.1"/>
    <property type="molecule type" value="Genomic_DNA"/>
</dbReference>
<gene>
    <name evidence="1" type="ORF">Cvel_9870</name>
</gene>
<accession>A0A0G4I065</accession>
<reference evidence="1" key="1">
    <citation type="submission" date="2014-11" db="EMBL/GenBank/DDBJ databases">
        <authorList>
            <person name="Otto D Thomas"/>
            <person name="Naeem Raeece"/>
        </authorList>
    </citation>
    <scope>NUCLEOTIDE SEQUENCE</scope>
</reference>
<evidence type="ECO:0000313" key="1">
    <source>
        <dbReference type="EMBL" id="CEM50239.1"/>
    </source>
</evidence>
<dbReference type="VEuPathDB" id="CryptoDB:Cvel_9870"/>
<organism evidence="1">
    <name type="scientific">Chromera velia CCMP2878</name>
    <dbReference type="NCBI Taxonomy" id="1169474"/>
    <lineage>
        <taxon>Eukaryota</taxon>
        <taxon>Sar</taxon>
        <taxon>Alveolata</taxon>
        <taxon>Colpodellida</taxon>
        <taxon>Chromeraceae</taxon>
        <taxon>Chromera</taxon>
    </lineage>
</organism>
<protein>
    <submittedName>
        <fullName evidence="1">Uncharacterized protein</fullName>
    </submittedName>
</protein>
<proteinExistence type="predicted"/>
<name>A0A0G4I065_9ALVE</name>